<dbReference type="AlphaFoldDB" id="A0A3D2SMR8"/>
<keyword evidence="1" id="KW-0812">Transmembrane</keyword>
<gene>
    <name evidence="2" type="ORF">DHW29_11320</name>
</gene>
<comment type="caution">
    <text evidence="2">The sequence shown here is derived from an EMBL/GenBank/DDBJ whole genome shotgun (WGS) entry which is preliminary data.</text>
</comment>
<evidence type="ECO:0000256" key="1">
    <source>
        <dbReference type="SAM" id="Phobius"/>
    </source>
</evidence>
<feature type="transmembrane region" description="Helical" evidence="1">
    <location>
        <begin position="160"/>
        <end position="182"/>
    </location>
</feature>
<feature type="transmembrane region" description="Helical" evidence="1">
    <location>
        <begin position="264"/>
        <end position="281"/>
    </location>
</feature>
<feature type="transmembrane region" description="Helical" evidence="1">
    <location>
        <begin position="133"/>
        <end position="154"/>
    </location>
</feature>
<feature type="transmembrane region" description="Helical" evidence="1">
    <location>
        <begin position="287"/>
        <end position="307"/>
    </location>
</feature>
<evidence type="ECO:0000313" key="2">
    <source>
        <dbReference type="EMBL" id="HCK30706.1"/>
    </source>
</evidence>
<protein>
    <submittedName>
        <fullName evidence="2">Uncharacterized protein</fullName>
    </submittedName>
</protein>
<dbReference type="EMBL" id="DPVE01000196">
    <property type="protein sequence ID" value="HCK30706.1"/>
    <property type="molecule type" value="Genomic_DNA"/>
</dbReference>
<evidence type="ECO:0000313" key="3">
    <source>
        <dbReference type="Proteomes" id="UP000263596"/>
    </source>
</evidence>
<feature type="transmembrane region" description="Helical" evidence="1">
    <location>
        <begin position="221"/>
        <end position="243"/>
    </location>
</feature>
<organism evidence="2 3">
    <name type="scientific">Acinetobacter ursingii</name>
    <dbReference type="NCBI Taxonomy" id="108980"/>
    <lineage>
        <taxon>Bacteria</taxon>
        <taxon>Pseudomonadati</taxon>
        <taxon>Pseudomonadota</taxon>
        <taxon>Gammaproteobacteria</taxon>
        <taxon>Moraxellales</taxon>
        <taxon>Moraxellaceae</taxon>
        <taxon>Acinetobacter</taxon>
    </lineage>
</organism>
<reference evidence="2 3" key="1">
    <citation type="journal article" date="2018" name="Nat. Biotechnol.">
        <title>A standardized bacterial taxonomy based on genome phylogeny substantially revises the tree of life.</title>
        <authorList>
            <person name="Parks D.H."/>
            <person name="Chuvochina M."/>
            <person name="Waite D.W."/>
            <person name="Rinke C."/>
            <person name="Skarshewski A."/>
            <person name="Chaumeil P.A."/>
            <person name="Hugenholtz P."/>
        </authorList>
    </citation>
    <scope>NUCLEOTIDE SEQUENCE [LARGE SCALE GENOMIC DNA]</scope>
    <source>
        <strain evidence="2">UBA9669</strain>
    </source>
</reference>
<dbReference type="Proteomes" id="UP000263596">
    <property type="component" value="Unassembled WGS sequence"/>
</dbReference>
<feature type="transmembrane region" description="Helical" evidence="1">
    <location>
        <begin position="194"/>
        <end position="215"/>
    </location>
</feature>
<name>A0A3D2SMR8_9GAMM</name>
<keyword evidence="1" id="KW-1133">Transmembrane helix</keyword>
<keyword evidence="1" id="KW-0472">Membrane</keyword>
<proteinExistence type="predicted"/>
<accession>A0A3D2SMR8</accession>
<sequence>MSLKQQYQRFLLSNAFFQSQRELHTDGNLLADDEYDFSEQENIQSEWVSYYYIPQLDMAHERELRKALVQCHQVKYIEMDHQTQHMAIFHDGEVEVLTSLLKNHVKQADYQQTLSNFVPVTTTLKPVIKTTQILSWLSSIYIILCLVTLCMAILATSFSLLAMSLLILMDAVIYLVANNAIVIEPLLRNRLIQALAWFELVAATALMIGIVYDYFNAQVALPGFVLLQGLVILTATILSRYLIAKDYIKHRPLHWSHLVRNMDVTIAITLVMAGVLLQLTQNISIDLMMAMLVIFLIFLRVFNILILNKLALKPSKY</sequence>
<dbReference type="RefSeq" id="WP_049176386.1">
    <property type="nucleotide sequence ID" value="NZ_BKFK01000013.1"/>
</dbReference>